<dbReference type="InterPro" id="IPR036590">
    <property type="entry name" value="SRAP-like"/>
</dbReference>
<dbReference type="Gene3D" id="3.90.1680.10">
    <property type="entry name" value="SOS response associated peptidase-like"/>
    <property type="match status" value="1"/>
</dbReference>
<accession>A0A7X1AMH5</accession>
<dbReference type="EC" id="3.4.-.-" evidence="8"/>
<dbReference type="Proteomes" id="UP000534677">
    <property type="component" value="Unassembled WGS sequence"/>
</dbReference>
<dbReference type="GO" id="GO:0106300">
    <property type="term" value="P:protein-DNA covalent cross-linking repair"/>
    <property type="evidence" value="ECO:0007669"/>
    <property type="project" value="InterPro"/>
</dbReference>
<dbReference type="GO" id="GO:0003697">
    <property type="term" value="F:single-stranded DNA binding"/>
    <property type="evidence" value="ECO:0007669"/>
    <property type="project" value="InterPro"/>
</dbReference>
<comment type="similarity">
    <text evidence="1 8">Belongs to the SOS response-associated peptidase family.</text>
</comment>
<dbReference type="RefSeq" id="WP_185706777.1">
    <property type="nucleotide sequence ID" value="NZ_JAAXCY010000005.1"/>
</dbReference>
<evidence type="ECO:0000256" key="8">
    <source>
        <dbReference type="RuleBase" id="RU364100"/>
    </source>
</evidence>
<dbReference type="GO" id="GO:0016829">
    <property type="term" value="F:lyase activity"/>
    <property type="evidence" value="ECO:0007669"/>
    <property type="project" value="UniProtKB-KW"/>
</dbReference>
<keyword evidence="3" id="KW-0227">DNA damage</keyword>
<evidence type="ECO:0000256" key="4">
    <source>
        <dbReference type="ARBA" id="ARBA00022801"/>
    </source>
</evidence>
<evidence type="ECO:0000313" key="9">
    <source>
        <dbReference type="EMBL" id="MBC2381317.1"/>
    </source>
</evidence>
<keyword evidence="4 8" id="KW-0378">Hydrolase</keyword>
<evidence type="ECO:0000313" key="11">
    <source>
        <dbReference type="Proteomes" id="UP000520513"/>
    </source>
</evidence>
<keyword evidence="5" id="KW-0190">Covalent protein-DNA linkage</keyword>
<dbReference type="EMBL" id="JAAXCY010000005">
    <property type="protein sequence ID" value="MBC2407306.1"/>
    <property type="molecule type" value="Genomic_DNA"/>
</dbReference>
<dbReference type="PANTHER" id="PTHR13604:SF0">
    <property type="entry name" value="ABASIC SITE PROCESSING PROTEIN HMCES"/>
    <property type="match status" value="1"/>
</dbReference>
<dbReference type="GO" id="GO:0008233">
    <property type="term" value="F:peptidase activity"/>
    <property type="evidence" value="ECO:0007669"/>
    <property type="project" value="UniProtKB-KW"/>
</dbReference>
<keyword evidence="7" id="KW-0456">Lyase</keyword>
<dbReference type="SUPFAM" id="SSF143081">
    <property type="entry name" value="BB1717-like"/>
    <property type="match status" value="1"/>
</dbReference>
<dbReference type="InterPro" id="IPR003738">
    <property type="entry name" value="SRAP"/>
</dbReference>
<dbReference type="EMBL" id="JAAXCZ010000004">
    <property type="protein sequence ID" value="MBC2381317.1"/>
    <property type="molecule type" value="Genomic_DNA"/>
</dbReference>
<evidence type="ECO:0000256" key="2">
    <source>
        <dbReference type="ARBA" id="ARBA00022670"/>
    </source>
</evidence>
<evidence type="ECO:0000313" key="10">
    <source>
        <dbReference type="EMBL" id="MBC2407306.1"/>
    </source>
</evidence>
<organism evidence="10 11">
    <name type="scientific">Pseudomonas cremoris</name>
    <dbReference type="NCBI Taxonomy" id="2724178"/>
    <lineage>
        <taxon>Bacteria</taxon>
        <taxon>Pseudomonadati</taxon>
        <taxon>Pseudomonadota</taxon>
        <taxon>Gammaproteobacteria</taxon>
        <taxon>Pseudomonadales</taxon>
        <taxon>Pseudomonadaceae</taxon>
        <taxon>Pseudomonas</taxon>
    </lineage>
</organism>
<keyword evidence="12" id="KW-1185">Reference proteome</keyword>
<protein>
    <recommendedName>
        <fullName evidence="8">Abasic site processing protein</fullName>
        <ecNumber evidence="8">3.4.-.-</ecNumber>
    </recommendedName>
</protein>
<gene>
    <name evidence="9" type="ORF">HF209_10205</name>
    <name evidence="10" type="ORF">HF257_14945</name>
</gene>
<evidence type="ECO:0000256" key="3">
    <source>
        <dbReference type="ARBA" id="ARBA00022763"/>
    </source>
</evidence>
<evidence type="ECO:0000256" key="1">
    <source>
        <dbReference type="ARBA" id="ARBA00008136"/>
    </source>
</evidence>
<evidence type="ECO:0000256" key="5">
    <source>
        <dbReference type="ARBA" id="ARBA00023124"/>
    </source>
</evidence>
<sequence length="230" mass="25624">MCGRLSQYRGIHDFVAALSMPNALANSVGDHPLERYNVAPTTQVALLHLNGDLLHADLVRWGWRPHWAKDRAAPINARVEKVAHGPFFRAIWPHRAITPLDNWFEWVDEGGPKKQPYLIRRRDGTPVLSAAIGQLPDADEGPGEHDGFVIITADSAGGMVDIHDRRPVVLTPELAREWLDPATTKERAEQMVLHQGEPAEAFEWFKVDTALGNVRNKGPELIEPLIPASK</sequence>
<dbReference type="AlphaFoldDB" id="A0A7X1AMH5"/>
<reference evidence="11 12" key="1">
    <citation type="submission" date="2020-04" db="EMBL/GenBank/DDBJ databases">
        <title>Pseudomonas crami sp. nov., a novel proteolytic bacterial species isolated from cream.</title>
        <authorList>
            <person name="Hofmann K."/>
            <person name="Woller A."/>
            <person name="Huptas C."/>
            <person name="Wenning M."/>
            <person name="Scherer S."/>
            <person name="Doll E.V."/>
        </authorList>
    </citation>
    <scope>NUCLEOTIDE SEQUENCE [LARGE SCALE GENOMIC DNA]</scope>
    <source>
        <strain evidence="9 12">WS 5096</strain>
        <strain evidence="10 11">WS 5106</strain>
    </source>
</reference>
<dbReference type="Pfam" id="PF02586">
    <property type="entry name" value="SRAP"/>
    <property type="match status" value="1"/>
</dbReference>
<name>A0A7X1AMH5_9PSED</name>
<evidence type="ECO:0000256" key="7">
    <source>
        <dbReference type="ARBA" id="ARBA00023239"/>
    </source>
</evidence>
<dbReference type="PANTHER" id="PTHR13604">
    <property type="entry name" value="DC12-RELATED"/>
    <property type="match status" value="1"/>
</dbReference>
<keyword evidence="2 8" id="KW-0645">Protease</keyword>
<comment type="caution">
    <text evidence="10">The sequence shown here is derived from an EMBL/GenBank/DDBJ whole genome shotgun (WGS) entry which is preliminary data.</text>
</comment>
<dbReference type="Proteomes" id="UP000520513">
    <property type="component" value="Unassembled WGS sequence"/>
</dbReference>
<evidence type="ECO:0000256" key="6">
    <source>
        <dbReference type="ARBA" id="ARBA00023125"/>
    </source>
</evidence>
<dbReference type="GO" id="GO:0006508">
    <property type="term" value="P:proteolysis"/>
    <property type="evidence" value="ECO:0007669"/>
    <property type="project" value="UniProtKB-KW"/>
</dbReference>
<evidence type="ECO:0000313" key="12">
    <source>
        <dbReference type="Proteomes" id="UP000534677"/>
    </source>
</evidence>
<proteinExistence type="inferred from homology"/>
<keyword evidence="6" id="KW-0238">DNA-binding</keyword>